<feature type="domain" description="DUF7835" evidence="2">
    <location>
        <begin position="2"/>
        <end position="64"/>
    </location>
</feature>
<evidence type="ECO:0000313" key="4">
    <source>
        <dbReference type="Proteomes" id="UP000186914"/>
    </source>
</evidence>
<dbReference type="OrthoDB" id="297362at2157"/>
<gene>
    <name evidence="3" type="ORF">SAMN05421858_1292</name>
</gene>
<protein>
    <recommendedName>
        <fullName evidence="2">DUF7835 domain-containing protein</fullName>
    </recommendedName>
</protein>
<keyword evidence="4" id="KW-1185">Reference proteome</keyword>
<feature type="compositionally biased region" description="Basic and acidic residues" evidence="1">
    <location>
        <begin position="1"/>
        <end position="15"/>
    </location>
</feature>
<dbReference type="EMBL" id="FTNO01000001">
    <property type="protein sequence ID" value="SIR06352.1"/>
    <property type="molecule type" value="Genomic_DNA"/>
</dbReference>
<evidence type="ECO:0000313" key="3">
    <source>
        <dbReference type="EMBL" id="SIR06352.1"/>
    </source>
</evidence>
<dbReference type="AlphaFoldDB" id="A0A1N6XVG2"/>
<dbReference type="InterPro" id="IPR057157">
    <property type="entry name" value="DUF7835"/>
</dbReference>
<reference evidence="4" key="1">
    <citation type="submission" date="2017-01" db="EMBL/GenBank/DDBJ databases">
        <authorList>
            <person name="Varghese N."/>
            <person name="Submissions S."/>
        </authorList>
    </citation>
    <scope>NUCLEOTIDE SEQUENCE [LARGE SCALE GENOMIC DNA]</scope>
    <source>
        <strain evidence="4">CGMCC 1.7737</strain>
    </source>
</reference>
<dbReference type="RefSeq" id="WP_076428991.1">
    <property type="nucleotide sequence ID" value="NZ_FTNO01000001.1"/>
</dbReference>
<dbReference type="Pfam" id="PF25205">
    <property type="entry name" value="DUF7835"/>
    <property type="match status" value="1"/>
</dbReference>
<feature type="region of interest" description="Disordered" evidence="1">
    <location>
        <begin position="1"/>
        <end position="23"/>
    </location>
</feature>
<evidence type="ECO:0000256" key="1">
    <source>
        <dbReference type="SAM" id="MobiDB-lite"/>
    </source>
</evidence>
<evidence type="ECO:0000259" key="2">
    <source>
        <dbReference type="Pfam" id="PF25205"/>
    </source>
</evidence>
<proteinExistence type="predicted"/>
<dbReference type="Proteomes" id="UP000186914">
    <property type="component" value="Unassembled WGS sequence"/>
</dbReference>
<accession>A0A1N6XVG2</accession>
<organism evidence="3 4">
    <name type="scientific">Haladaptatus litoreus</name>
    <dbReference type="NCBI Taxonomy" id="553468"/>
    <lineage>
        <taxon>Archaea</taxon>
        <taxon>Methanobacteriati</taxon>
        <taxon>Methanobacteriota</taxon>
        <taxon>Stenosarchaea group</taxon>
        <taxon>Halobacteria</taxon>
        <taxon>Halobacteriales</taxon>
        <taxon>Haladaptataceae</taxon>
        <taxon>Haladaptatus</taxon>
    </lineage>
</organism>
<sequence length="65" mass="7450">MKSKPDRSEMAERCDSCGNETPHAVSIEIRTENENAKNSEFSREPYRISTCVICGDETSHRMNDR</sequence>
<name>A0A1N6XVG2_9EURY</name>